<feature type="transmembrane region" description="Helical" evidence="10">
    <location>
        <begin position="695"/>
        <end position="717"/>
    </location>
</feature>
<keyword evidence="4 10" id="KW-0812">Transmembrane</keyword>
<evidence type="ECO:0000259" key="11">
    <source>
        <dbReference type="PROSITE" id="PS50893"/>
    </source>
</evidence>
<dbReference type="PROSITE" id="PS00211">
    <property type="entry name" value="ABC_TRANSPORTER_1"/>
    <property type="match status" value="1"/>
</dbReference>
<dbReference type="InterPro" id="IPR003593">
    <property type="entry name" value="AAA+_ATPase"/>
</dbReference>
<dbReference type="Proteomes" id="UP000030665">
    <property type="component" value="Unassembled WGS sequence"/>
</dbReference>
<keyword evidence="3" id="KW-0813">Transport</keyword>
<dbReference type="InterPro" id="IPR017871">
    <property type="entry name" value="ABC_transporter-like_CS"/>
</dbReference>
<keyword evidence="5" id="KW-0547">Nucleotide-binding</keyword>
<sequence>MPSIGLFPMLQSYFCTLANPCIWEAIEDESTVPGRLNLTGFNNLLAAIRRDLQNDDFGNSVAVILNGVVVLTKTLLTVKQQKSYFEPVKIRKYWKPSVLYNESEIPKNLLLDLESCYLTRRFFLDALLRSLKKENFRHDFCNVSLFSEYVKFVGVTKAKTSGLQRAMCLHFPLEKVLNYERYPFQALALFENITGYSISLTGAIKVLEIAKTLERALNTLSNSYVWHSLLDYVAAYNEMSSQYDSAMESFDSVSFLLCGQRLLGFDEVLEKRTRAERLRELLIRSGSFTENKRNRLLLREDDIVANKSTKVVSDSECWEWLQSFKFPDRLTTQLFTLLRGFILVSPSTPIVKKMIDKWNRRLDPLEDFRSLFMFSFENVKNYSMIFEQSKLKKGLKILAQIYLTADSTLNLTSFLPLGLFYRRLSEYIASEKWKQFSYDDFAGNISHGYNLLRCFRSYRFRMVDTEKAMEEQAVCLSKFRMFFSGIVFNQLNKSSEALPNAVEYKIRMADFLVDQTSQIKDSFWNPRPRDRPFIDLKYTYFGFSFLQDIIDEQILLLLANDSTPVGIYVQQFPSSCHKLDLFSKSIKRTLPMFMILSWIFSVAMILRCLVSEKELHLKAFMRTMGVGSFANGLAWFVHFFTLLMTSAAMIILVLKCLLPQVAFGWGCTIISSFEQTALSLHWYEMFVPTLTGNHFGLSTVLIMLGIDTAVYLMVPWAELRKGSTMFFALFTASETWKNLNEGTESSESVNEEKVNLPVGISLTNLTKVFDNGEKGKRALNNLSVEFYDGQIACLSIVCNLFPPSHGSVLIYGKQIMASSNSVTQFIGYCPQHNVLFNDLTVKEHLHFYAGLKGADGNFSDDADDVEAILRDTSLECKVNELASSLSGGMKRRLSIAIAFIGRANVIVLDEPTTNVDPQSRRKIWDLLLRKRGTGRTILFSTHSFDEAEILSDRVALISHGQLKCCGSPSYLKGIYHPGYNLILQKADANKASTEKLSGIVKNYISDALVARVSTNELQFTLPGKVLEQLQPLIIGIGSQLKELNCLGYGLSECSIEQIFHHETGTDASKMVAENTRKDQGETAALVTSALGLRSLKYSSIFYERNYQQLFIDPMLYGNTTESFFRYGGFSVASPPEPYVELNSTKLHSTLALLQAASSSFLTNMELDLKALHPNVVLPSFSTESVQNILTDMRPKQNYKIWFNNQGWAALPAYMMALSNARLHAVLPFDGVPSDYGISVINHPMPQILDEAVQRWNEIRILNNLYDFPSATDRNLLDWDILGRPIVIMLIEGVASILLLLVIEHRGDRYKARLLFKRSPGQQRSSRETNESSPTEKEKVLPKPEEEEVMLKVLNLSKHYSKCFRTGRIVAVDGICFEVQRGECLGLLGPNGAGKTTIFKMITGEIKKSKGSVLLRFETGQSSGLQSPIGYCPQFDALNVHLTAKETLSLYAGIRGIEKRDRQNVVSACIRRLGLTEVADKLVKTYSGGFKRRLSAAVSLIGDPSLILFDEPTAGMDVKGKRLLWNTILDIVASGAAVLFTSNNMEECEILCNRVGILMSGKFFCLDTIQALKNRFGQGHRMMIKLQNCQSSQVHEMISYVLGKLPGCYLTDRNLTMAKFQLSKRRTALSEAIDCAINVKRHFKVETCSLNQNSLDDIFVQVTRSNE</sequence>
<keyword evidence="6" id="KW-0067">ATP-binding</keyword>
<evidence type="ECO:0000256" key="10">
    <source>
        <dbReference type="SAM" id="Phobius"/>
    </source>
</evidence>
<reference evidence="12" key="1">
    <citation type="submission" date="2014-01" db="EMBL/GenBank/DDBJ databases">
        <authorList>
            <person name="Aslett M."/>
        </authorList>
    </citation>
    <scope>NUCLEOTIDE SEQUENCE</scope>
</reference>
<feature type="transmembrane region" description="Helical" evidence="10">
    <location>
        <begin position="590"/>
        <end position="610"/>
    </location>
</feature>
<evidence type="ECO:0000313" key="12">
    <source>
        <dbReference type="EMBL" id="CDW55948.1"/>
    </source>
</evidence>
<evidence type="ECO:0000256" key="6">
    <source>
        <dbReference type="ARBA" id="ARBA00022840"/>
    </source>
</evidence>
<organism evidence="12 13">
    <name type="scientific">Trichuris trichiura</name>
    <name type="common">Whipworm</name>
    <name type="synonym">Trichocephalus trichiurus</name>
    <dbReference type="NCBI Taxonomy" id="36087"/>
    <lineage>
        <taxon>Eukaryota</taxon>
        <taxon>Metazoa</taxon>
        <taxon>Ecdysozoa</taxon>
        <taxon>Nematoda</taxon>
        <taxon>Enoplea</taxon>
        <taxon>Dorylaimia</taxon>
        <taxon>Trichinellida</taxon>
        <taxon>Trichuridae</taxon>
        <taxon>Trichuris</taxon>
    </lineage>
</organism>
<dbReference type="SUPFAM" id="SSF52540">
    <property type="entry name" value="P-loop containing nucleoside triphosphate hydrolases"/>
    <property type="match status" value="2"/>
</dbReference>
<dbReference type="GO" id="GO:0140359">
    <property type="term" value="F:ABC-type transporter activity"/>
    <property type="evidence" value="ECO:0007669"/>
    <property type="project" value="InterPro"/>
</dbReference>
<feature type="transmembrane region" description="Helical" evidence="10">
    <location>
        <begin position="631"/>
        <end position="654"/>
    </location>
</feature>
<keyword evidence="8 10" id="KW-0472">Membrane</keyword>
<dbReference type="GO" id="GO:0016020">
    <property type="term" value="C:membrane"/>
    <property type="evidence" value="ECO:0007669"/>
    <property type="project" value="UniProtKB-SubCell"/>
</dbReference>
<dbReference type="GO" id="GO:0005319">
    <property type="term" value="F:lipid transporter activity"/>
    <property type="evidence" value="ECO:0007669"/>
    <property type="project" value="TreeGrafter"/>
</dbReference>
<dbReference type="Pfam" id="PF00005">
    <property type="entry name" value="ABC_tran"/>
    <property type="match status" value="2"/>
</dbReference>
<gene>
    <name evidence="12" type="ORF">TTRE_0000422201</name>
</gene>
<keyword evidence="7 10" id="KW-1133">Transmembrane helix</keyword>
<evidence type="ECO:0000256" key="5">
    <source>
        <dbReference type="ARBA" id="ARBA00022741"/>
    </source>
</evidence>
<dbReference type="GO" id="GO:0005524">
    <property type="term" value="F:ATP binding"/>
    <property type="evidence" value="ECO:0007669"/>
    <property type="project" value="UniProtKB-KW"/>
</dbReference>
<protein>
    <submittedName>
        <fullName evidence="12">ATP binding cassette sub family A</fullName>
    </submittedName>
</protein>
<accession>A0A077Z8I5</accession>
<dbReference type="InterPro" id="IPR026082">
    <property type="entry name" value="ABCA"/>
</dbReference>
<feature type="region of interest" description="Disordered" evidence="9">
    <location>
        <begin position="1320"/>
        <end position="1343"/>
    </location>
</feature>
<dbReference type="PANTHER" id="PTHR19229">
    <property type="entry name" value="ATP-BINDING CASSETTE TRANSPORTER SUBFAMILY A ABCA"/>
    <property type="match status" value="1"/>
</dbReference>
<name>A0A077Z8I5_TRITR</name>
<evidence type="ECO:0000256" key="2">
    <source>
        <dbReference type="ARBA" id="ARBA00008869"/>
    </source>
</evidence>
<evidence type="ECO:0000256" key="9">
    <source>
        <dbReference type="SAM" id="MobiDB-lite"/>
    </source>
</evidence>
<dbReference type="PROSITE" id="PS50893">
    <property type="entry name" value="ABC_TRANSPORTER_2"/>
    <property type="match status" value="2"/>
</dbReference>
<proteinExistence type="inferred from homology"/>
<dbReference type="FunFam" id="3.40.50.300:FF:000335">
    <property type="entry name" value="ATP binding cassette subfamily A member 5"/>
    <property type="match status" value="1"/>
</dbReference>
<evidence type="ECO:0000256" key="4">
    <source>
        <dbReference type="ARBA" id="ARBA00022692"/>
    </source>
</evidence>
<dbReference type="STRING" id="36087.A0A077Z8I5"/>
<dbReference type="Gene3D" id="3.40.50.300">
    <property type="entry name" value="P-loop containing nucleotide triphosphate hydrolases"/>
    <property type="match status" value="2"/>
</dbReference>
<dbReference type="AlphaFoldDB" id="A0A077Z8I5"/>
<keyword evidence="13" id="KW-1185">Reference proteome</keyword>
<reference evidence="12" key="2">
    <citation type="submission" date="2014-03" db="EMBL/GenBank/DDBJ databases">
        <title>The whipworm genome and dual-species transcriptomics of an intimate host-pathogen interaction.</title>
        <authorList>
            <person name="Foth B.J."/>
            <person name="Tsai I.J."/>
            <person name="Reid A.J."/>
            <person name="Bancroft A.J."/>
            <person name="Nichol S."/>
            <person name="Tracey A."/>
            <person name="Holroyd N."/>
            <person name="Cotton J.A."/>
            <person name="Stanley E.J."/>
            <person name="Zarowiecki M."/>
            <person name="Liu J.Z."/>
            <person name="Huckvale T."/>
            <person name="Cooper P.J."/>
            <person name="Grencis R.K."/>
            <person name="Berriman M."/>
        </authorList>
    </citation>
    <scope>NUCLEOTIDE SEQUENCE [LARGE SCALE GENOMIC DNA]</scope>
</reference>
<dbReference type="InterPro" id="IPR003439">
    <property type="entry name" value="ABC_transporter-like_ATP-bd"/>
</dbReference>
<dbReference type="CDD" id="cd03263">
    <property type="entry name" value="ABC_subfamily_A"/>
    <property type="match status" value="2"/>
</dbReference>
<dbReference type="SMART" id="SM00382">
    <property type="entry name" value="AAA"/>
    <property type="match status" value="2"/>
</dbReference>
<dbReference type="OrthoDB" id="10255969at2759"/>
<comment type="similarity">
    <text evidence="2">Belongs to the ABC transporter superfamily. ABCA family.</text>
</comment>
<dbReference type="PANTHER" id="PTHR19229:SF250">
    <property type="entry name" value="ABC TRANSPORTER DOMAIN-CONTAINING PROTEIN-RELATED"/>
    <property type="match status" value="1"/>
</dbReference>
<evidence type="ECO:0000256" key="3">
    <source>
        <dbReference type="ARBA" id="ARBA00022448"/>
    </source>
</evidence>
<comment type="subcellular location">
    <subcellularLocation>
        <location evidence="1">Membrane</location>
        <topology evidence="1">Multi-pass membrane protein</topology>
    </subcellularLocation>
</comment>
<evidence type="ECO:0000256" key="1">
    <source>
        <dbReference type="ARBA" id="ARBA00004141"/>
    </source>
</evidence>
<dbReference type="EMBL" id="HG805995">
    <property type="protein sequence ID" value="CDW55948.1"/>
    <property type="molecule type" value="Genomic_DNA"/>
</dbReference>
<feature type="compositionally biased region" description="Basic and acidic residues" evidence="9">
    <location>
        <begin position="1324"/>
        <end position="1343"/>
    </location>
</feature>
<evidence type="ECO:0000256" key="7">
    <source>
        <dbReference type="ARBA" id="ARBA00022989"/>
    </source>
</evidence>
<feature type="domain" description="ABC transporter" evidence="11">
    <location>
        <begin position="1350"/>
        <end position="1584"/>
    </location>
</feature>
<evidence type="ECO:0000313" key="13">
    <source>
        <dbReference type="Proteomes" id="UP000030665"/>
    </source>
</evidence>
<evidence type="ECO:0000256" key="8">
    <source>
        <dbReference type="ARBA" id="ARBA00023136"/>
    </source>
</evidence>
<dbReference type="InterPro" id="IPR027417">
    <property type="entry name" value="P-loop_NTPase"/>
</dbReference>
<dbReference type="GO" id="GO:0016887">
    <property type="term" value="F:ATP hydrolysis activity"/>
    <property type="evidence" value="ECO:0007669"/>
    <property type="project" value="InterPro"/>
</dbReference>
<feature type="transmembrane region" description="Helical" evidence="10">
    <location>
        <begin position="660"/>
        <end position="683"/>
    </location>
</feature>
<feature type="domain" description="ABC transporter" evidence="11">
    <location>
        <begin position="760"/>
        <end position="984"/>
    </location>
</feature>